<name>A0A6B3VWR4_9BACI</name>
<evidence type="ECO:0000313" key="3">
    <source>
        <dbReference type="Proteomes" id="UP000472971"/>
    </source>
</evidence>
<sequence>MNKKIFENIVNHKISTVTADELLKYAKQFNIAVNKQQANLIVEYLRESKVNIFNDMERTRLIKEIAKVVGPKTAKEVNQLFLQFSK</sequence>
<gene>
    <name evidence="2" type="ORF">G4D64_01515</name>
    <name evidence="1" type="ORF">H1Z61_01520</name>
</gene>
<accession>A0A6B3VWR4</accession>
<dbReference type="RefSeq" id="WP_163239408.1">
    <property type="nucleotide sequence ID" value="NZ_CP082780.1"/>
</dbReference>
<dbReference type="Proteomes" id="UP000472971">
    <property type="component" value="Unassembled WGS sequence"/>
</dbReference>
<dbReference type="Pfam" id="PF11116">
    <property type="entry name" value="DUF2624"/>
    <property type="match status" value="1"/>
</dbReference>
<comment type="caution">
    <text evidence="2">The sequence shown here is derived from an EMBL/GenBank/DDBJ whole genome shotgun (WGS) entry which is preliminary data.</text>
</comment>
<proteinExistence type="predicted"/>
<reference evidence="1 4" key="2">
    <citation type="submission" date="2020-07" db="EMBL/GenBank/DDBJ databases">
        <authorList>
            <person name="Feng H."/>
        </authorList>
    </citation>
    <scope>NUCLEOTIDE SEQUENCE [LARGE SCALE GENOMIC DNA]</scope>
    <source>
        <strain evidence="4">s-12</strain>
        <strain evidence="1">S-12</strain>
    </source>
</reference>
<evidence type="ECO:0000313" key="2">
    <source>
        <dbReference type="EMBL" id="NEY80223.1"/>
    </source>
</evidence>
<organism evidence="2 3">
    <name type="scientific">Bacillus aquiflavi</name>
    <dbReference type="NCBI Taxonomy" id="2672567"/>
    <lineage>
        <taxon>Bacteria</taxon>
        <taxon>Bacillati</taxon>
        <taxon>Bacillota</taxon>
        <taxon>Bacilli</taxon>
        <taxon>Bacillales</taxon>
        <taxon>Bacillaceae</taxon>
        <taxon>Bacillus</taxon>
    </lineage>
</organism>
<protein>
    <submittedName>
        <fullName evidence="2">DUF2624 domain-containing protein</fullName>
    </submittedName>
</protein>
<keyword evidence="3" id="KW-1185">Reference proteome</keyword>
<dbReference type="Proteomes" id="UP000570010">
    <property type="component" value="Unassembled WGS sequence"/>
</dbReference>
<evidence type="ECO:0000313" key="4">
    <source>
        <dbReference type="Proteomes" id="UP000570010"/>
    </source>
</evidence>
<evidence type="ECO:0000313" key="1">
    <source>
        <dbReference type="EMBL" id="MBA4535848.1"/>
    </source>
</evidence>
<dbReference type="EMBL" id="JACEIO010000002">
    <property type="protein sequence ID" value="MBA4535848.1"/>
    <property type="molecule type" value="Genomic_DNA"/>
</dbReference>
<dbReference type="EMBL" id="JAAIWN010000002">
    <property type="protein sequence ID" value="NEY80223.1"/>
    <property type="molecule type" value="Genomic_DNA"/>
</dbReference>
<reference evidence="2 3" key="1">
    <citation type="submission" date="2020-02" db="EMBL/GenBank/DDBJ databases">
        <title>Bacillus aquiflavi sp. nov., isolated from yellow water of strong flavor Chinese baijiu in Yibin region of China.</title>
        <authorList>
            <person name="Xie J."/>
        </authorList>
    </citation>
    <scope>NUCLEOTIDE SEQUENCE [LARGE SCALE GENOMIC DNA]</scope>
    <source>
        <strain evidence="2 3">3H-10</strain>
    </source>
</reference>
<dbReference type="AlphaFoldDB" id="A0A6B3VWR4"/>
<dbReference type="InterPro" id="IPR020277">
    <property type="entry name" value="DUF2624"/>
</dbReference>